<sequence>MFFLGPQKKENQHCFHTAVVVNGGGGNCGGSFIEFRQQFPDLCETNEPNPIPPTPTIESAPIQQSNGFGMSNNNHNNIHWQQQQQNISSNFKLSGLSHSESTGPSTSSSSTSSSSNNNNNPPMTLFLSAPPNRLSLPNSFSHPNLSISSPNIFPTIPRKKSCNDDDEPSNGPTQILDFLFLGSQQDALNREILKRNGITKIINLSEPGIKCESIPNNKNYFLHIPINDSYQAKLLPHFDIAYEFLENARKSGEKVLVHCLAGISRSATLAIAYIMRTKRFTSDDAYKFVKALRPSISPNFNFMGQLLEYEKQLRERQLLSPTSRPHSYAATASESPTSDESSAMETSNDLFLAPPIADQRICKSASANDVIMLTPKREGLLNENGKRTIDSPLSFPERPRQLMKTVTNEFFARPGSIPLAPSNTPVNVETTTATTELPSPSTEFGKLDISNFPNFPHLPSLKTPDCPQSATSLSLSIENPMFDMGGSVTAPVSTKSKLTFNPTANLRAHCKESIIRCLRKNKNSSSSASTHKKQQPKSIDPCSSRCIASSSSSTTTAAPPQRRFLHRRFFQSMTFGNLPTVTDLPDDEVTAAAATTAPATVAAAGSSPIKILQRSGSINSQPTGSISPLIRSNNIDSDEHPYNNRDPETQSIGSASSLEIAVN</sequence>
<evidence type="ECO:0000313" key="2">
    <source>
        <dbReference type="WBParaSite" id="PS1159_v2.g21513.t1"/>
    </source>
</evidence>
<reference evidence="2" key="1">
    <citation type="submission" date="2022-11" db="UniProtKB">
        <authorList>
            <consortium name="WormBaseParasite"/>
        </authorList>
    </citation>
    <scope>IDENTIFICATION</scope>
</reference>
<name>A0AC35FXV6_9BILA</name>
<evidence type="ECO:0000313" key="1">
    <source>
        <dbReference type="Proteomes" id="UP000887580"/>
    </source>
</evidence>
<dbReference type="Proteomes" id="UP000887580">
    <property type="component" value="Unplaced"/>
</dbReference>
<proteinExistence type="predicted"/>
<dbReference type="WBParaSite" id="PS1159_v2.g21513.t1">
    <property type="protein sequence ID" value="PS1159_v2.g21513.t1"/>
    <property type="gene ID" value="PS1159_v2.g21513"/>
</dbReference>
<organism evidence="1 2">
    <name type="scientific">Panagrolaimus sp. PS1159</name>
    <dbReference type="NCBI Taxonomy" id="55785"/>
    <lineage>
        <taxon>Eukaryota</taxon>
        <taxon>Metazoa</taxon>
        <taxon>Ecdysozoa</taxon>
        <taxon>Nematoda</taxon>
        <taxon>Chromadorea</taxon>
        <taxon>Rhabditida</taxon>
        <taxon>Tylenchina</taxon>
        <taxon>Panagrolaimomorpha</taxon>
        <taxon>Panagrolaimoidea</taxon>
        <taxon>Panagrolaimidae</taxon>
        <taxon>Panagrolaimus</taxon>
    </lineage>
</organism>
<protein>
    <submittedName>
        <fullName evidence="2">Uncharacterized protein</fullName>
    </submittedName>
</protein>
<accession>A0AC35FXV6</accession>